<name>A0A2A3JY94_9RHOB</name>
<evidence type="ECO:0000256" key="3">
    <source>
        <dbReference type="ARBA" id="ARBA00022490"/>
    </source>
</evidence>
<dbReference type="PANTHER" id="PTHR37831:SF1">
    <property type="entry name" value="D-RIBOSE PYRANASE"/>
    <property type="match status" value="1"/>
</dbReference>
<dbReference type="EMBL" id="NTHN01000076">
    <property type="protein sequence ID" value="PBD20102.1"/>
    <property type="molecule type" value="Genomic_DNA"/>
</dbReference>
<dbReference type="InterPro" id="IPR023064">
    <property type="entry name" value="D-ribose_pyranase"/>
</dbReference>
<dbReference type="EC" id="5.4.99.62" evidence="2"/>
<dbReference type="GO" id="GO:0005829">
    <property type="term" value="C:cytosol"/>
    <property type="evidence" value="ECO:0007669"/>
    <property type="project" value="TreeGrafter"/>
</dbReference>
<dbReference type="PANTHER" id="PTHR37831">
    <property type="entry name" value="D-RIBOSE PYRANASE"/>
    <property type="match status" value="1"/>
</dbReference>
<dbReference type="Gene3D" id="3.40.1650.10">
    <property type="entry name" value="RbsD-like domain"/>
    <property type="match status" value="1"/>
</dbReference>
<gene>
    <name evidence="6" type="ORF">CLG85_05960</name>
</gene>
<keyword evidence="5" id="KW-0119">Carbohydrate metabolism</keyword>
<dbReference type="OrthoDB" id="9805009at2"/>
<dbReference type="InterPro" id="IPR023750">
    <property type="entry name" value="RbsD-like_sf"/>
</dbReference>
<comment type="catalytic activity">
    <reaction evidence="1">
        <text>beta-D-ribopyranose = beta-D-ribofuranose</text>
        <dbReference type="Rhea" id="RHEA:25432"/>
        <dbReference type="ChEBI" id="CHEBI:27476"/>
        <dbReference type="ChEBI" id="CHEBI:47002"/>
        <dbReference type="EC" id="5.4.99.62"/>
    </reaction>
</comment>
<dbReference type="GO" id="GO:0048029">
    <property type="term" value="F:monosaccharide binding"/>
    <property type="evidence" value="ECO:0007669"/>
    <property type="project" value="InterPro"/>
</dbReference>
<dbReference type="AlphaFoldDB" id="A0A2A3JY94"/>
<comment type="caution">
    <text evidence="6">The sequence shown here is derived from an EMBL/GenBank/DDBJ whole genome shotgun (WGS) entry which is preliminary data.</text>
</comment>
<reference evidence="6" key="1">
    <citation type="submission" date="2017-09" db="EMBL/GenBank/DDBJ databases">
        <title>Yangia sp. SAOS 153D whole genome sequencing.</title>
        <authorList>
            <person name="Verma A."/>
            <person name="Krishnamurthi S."/>
        </authorList>
    </citation>
    <scope>NUCLEOTIDE SEQUENCE [LARGE SCALE GENOMIC DNA]</scope>
    <source>
        <strain evidence="6">SAOS 153D</strain>
    </source>
</reference>
<evidence type="ECO:0000313" key="6">
    <source>
        <dbReference type="EMBL" id="PBD20102.1"/>
    </source>
</evidence>
<protein>
    <recommendedName>
        <fullName evidence="2">D-ribose pyranase</fullName>
        <ecNumber evidence="2">5.4.99.62</ecNumber>
    </recommendedName>
</protein>
<evidence type="ECO:0000256" key="2">
    <source>
        <dbReference type="ARBA" id="ARBA00012862"/>
    </source>
</evidence>
<proteinExistence type="predicted"/>
<dbReference type="Pfam" id="PF05025">
    <property type="entry name" value="RbsD_FucU"/>
    <property type="match status" value="1"/>
</dbReference>
<dbReference type="GO" id="GO:0016872">
    <property type="term" value="F:intramolecular lyase activity"/>
    <property type="evidence" value="ECO:0007669"/>
    <property type="project" value="InterPro"/>
</dbReference>
<dbReference type="InterPro" id="IPR007721">
    <property type="entry name" value="RbsD_FucU"/>
</dbReference>
<evidence type="ECO:0000256" key="4">
    <source>
        <dbReference type="ARBA" id="ARBA00023235"/>
    </source>
</evidence>
<sequence length="153" mass="16825">MNQRPRVLNPRLAAILAELRHGEMLFVADAGSGSHAKALRPLDPGVEQINLEVVTGVPSLDDLVPVICDNADIEACIVTEDMRSANPDGFAMLVGLFGEDRVHEMKYMPDYYDMRDRCKAFVQTGDYRVHANVILIGGYPSADIPIDMIINGI</sequence>
<accession>A0A2A3JY94</accession>
<keyword evidence="4" id="KW-0413">Isomerase</keyword>
<dbReference type="GO" id="GO:0062193">
    <property type="term" value="F:D-ribose pyranase activity"/>
    <property type="evidence" value="ECO:0007669"/>
    <property type="project" value="UniProtKB-EC"/>
</dbReference>
<evidence type="ECO:0000256" key="1">
    <source>
        <dbReference type="ARBA" id="ARBA00000223"/>
    </source>
</evidence>
<dbReference type="GO" id="GO:0019303">
    <property type="term" value="P:D-ribose catabolic process"/>
    <property type="evidence" value="ECO:0007669"/>
    <property type="project" value="TreeGrafter"/>
</dbReference>
<keyword evidence="3" id="KW-0963">Cytoplasm</keyword>
<dbReference type="SUPFAM" id="SSF102546">
    <property type="entry name" value="RbsD-like"/>
    <property type="match status" value="1"/>
</dbReference>
<evidence type="ECO:0000256" key="5">
    <source>
        <dbReference type="ARBA" id="ARBA00023277"/>
    </source>
</evidence>
<organism evidence="6">
    <name type="scientific">Alloyangia mangrovi</name>
    <dbReference type="NCBI Taxonomy" id="1779329"/>
    <lineage>
        <taxon>Bacteria</taxon>
        <taxon>Pseudomonadati</taxon>
        <taxon>Pseudomonadota</taxon>
        <taxon>Alphaproteobacteria</taxon>
        <taxon>Rhodobacterales</taxon>
        <taxon>Roseobacteraceae</taxon>
        <taxon>Alloyangia</taxon>
    </lineage>
</organism>